<dbReference type="AlphaFoldDB" id="A0ABD3AXD1"/>
<keyword evidence="7" id="KW-1185">Reference proteome</keyword>
<name>A0ABD3AXD1_9GENT</name>
<dbReference type="Gene3D" id="3.40.50.620">
    <property type="entry name" value="HUPs"/>
    <property type="match status" value="1"/>
</dbReference>
<keyword evidence="3" id="KW-0547">Nucleotide-binding</keyword>
<evidence type="ECO:0000313" key="7">
    <source>
        <dbReference type="Proteomes" id="UP001630127"/>
    </source>
</evidence>
<comment type="caution">
    <text evidence="6">The sequence shown here is derived from an EMBL/GenBank/DDBJ whole genome shotgun (WGS) entry which is preliminary data.</text>
</comment>
<evidence type="ECO:0000256" key="1">
    <source>
        <dbReference type="ARBA" id="ARBA00022598"/>
    </source>
</evidence>
<accession>A0ABD3AXD1</accession>
<dbReference type="InterPro" id="IPR012094">
    <property type="entry name" value="tRNA_Ile_lys_synt"/>
</dbReference>
<evidence type="ECO:0000259" key="5">
    <source>
        <dbReference type="Pfam" id="PF01171"/>
    </source>
</evidence>
<evidence type="ECO:0000256" key="3">
    <source>
        <dbReference type="ARBA" id="ARBA00022741"/>
    </source>
</evidence>
<dbReference type="Proteomes" id="UP001630127">
    <property type="component" value="Unassembled WGS sequence"/>
</dbReference>
<dbReference type="Pfam" id="PF01171">
    <property type="entry name" value="ATP_bind_3"/>
    <property type="match status" value="1"/>
</dbReference>
<dbReference type="PANTHER" id="PTHR43033">
    <property type="entry name" value="TRNA(ILE)-LYSIDINE SYNTHASE-RELATED"/>
    <property type="match status" value="1"/>
</dbReference>
<keyword evidence="4" id="KW-0067">ATP-binding</keyword>
<dbReference type="InterPro" id="IPR014729">
    <property type="entry name" value="Rossmann-like_a/b/a_fold"/>
</dbReference>
<keyword evidence="1" id="KW-0436">Ligase</keyword>
<reference evidence="6 7" key="1">
    <citation type="submission" date="2024-11" db="EMBL/GenBank/DDBJ databases">
        <title>A near-complete genome assembly of Cinchona calisaya.</title>
        <authorList>
            <person name="Lian D.C."/>
            <person name="Zhao X.W."/>
            <person name="Wei L."/>
        </authorList>
    </citation>
    <scope>NUCLEOTIDE SEQUENCE [LARGE SCALE GENOMIC DNA]</scope>
    <source>
        <tissue evidence="6">Nenye</tissue>
    </source>
</reference>
<evidence type="ECO:0000313" key="6">
    <source>
        <dbReference type="EMBL" id="KAL3535746.1"/>
    </source>
</evidence>
<dbReference type="SUPFAM" id="SSF52402">
    <property type="entry name" value="Adenine nucleotide alpha hydrolases-like"/>
    <property type="match status" value="1"/>
</dbReference>
<dbReference type="EMBL" id="JBJUIK010000002">
    <property type="protein sequence ID" value="KAL3535746.1"/>
    <property type="molecule type" value="Genomic_DNA"/>
</dbReference>
<dbReference type="GO" id="GO:0005524">
    <property type="term" value="F:ATP binding"/>
    <property type="evidence" value="ECO:0007669"/>
    <property type="project" value="UniProtKB-KW"/>
</dbReference>
<evidence type="ECO:0000256" key="2">
    <source>
        <dbReference type="ARBA" id="ARBA00022694"/>
    </source>
</evidence>
<proteinExistence type="predicted"/>
<sequence>MARGLIASPHTKTTSHLIFTSISRTGLLSEFPKHSPHLSSSSLPSSRFLCSCSKNQHGLIDLSNYRETFAKRMAMAGLKPHHHLGINFSKTFASKNQIDVLMTAHHADDQAELFILRLSHGSGVLGLSGMAFVSQLFQKSLGYSSETLSGHGVLLVRPLLEFSKEDMYQVGVFLISVNRKQSNSIFMVKLQAVISACRKTRLHVDKICSNLINQAVTITPEGYAVINLKILHPCTIDDMCLSKFLTLVLQFVSQRRRPILVSSSQLLFDYIRTSPCKTCLTAARCYLCPAPGSKGSKDLICCDIDSNVPLKMEVI</sequence>
<feature type="domain" description="tRNA(Ile)-lysidine/2-thiocytidine synthase N-terminal" evidence="5">
    <location>
        <begin position="90"/>
        <end position="169"/>
    </location>
</feature>
<evidence type="ECO:0000256" key="4">
    <source>
        <dbReference type="ARBA" id="ARBA00022840"/>
    </source>
</evidence>
<gene>
    <name evidence="6" type="ORF">ACH5RR_004207</name>
</gene>
<organism evidence="6 7">
    <name type="scientific">Cinchona calisaya</name>
    <dbReference type="NCBI Taxonomy" id="153742"/>
    <lineage>
        <taxon>Eukaryota</taxon>
        <taxon>Viridiplantae</taxon>
        <taxon>Streptophyta</taxon>
        <taxon>Embryophyta</taxon>
        <taxon>Tracheophyta</taxon>
        <taxon>Spermatophyta</taxon>
        <taxon>Magnoliopsida</taxon>
        <taxon>eudicotyledons</taxon>
        <taxon>Gunneridae</taxon>
        <taxon>Pentapetalae</taxon>
        <taxon>asterids</taxon>
        <taxon>lamiids</taxon>
        <taxon>Gentianales</taxon>
        <taxon>Rubiaceae</taxon>
        <taxon>Cinchonoideae</taxon>
        <taxon>Cinchoneae</taxon>
        <taxon>Cinchona</taxon>
    </lineage>
</organism>
<keyword evidence="2" id="KW-0819">tRNA processing</keyword>
<dbReference type="GO" id="GO:0008033">
    <property type="term" value="P:tRNA processing"/>
    <property type="evidence" value="ECO:0007669"/>
    <property type="project" value="UniProtKB-KW"/>
</dbReference>
<dbReference type="InterPro" id="IPR011063">
    <property type="entry name" value="TilS/TtcA_N"/>
</dbReference>
<dbReference type="PANTHER" id="PTHR43033:SF5">
    <property type="entry name" value="TRNA(ILE)-LYSIDINE SYNTHETASE"/>
    <property type="match status" value="1"/>
</dbReference>
<protein>
    <recommendedName>
        <fullName evidence="5">tRNA(Ile)-lysidine/2-thiocytidine synthase N-terminal domain-containing protein</fullName>
    </recommendedName>
</protein>
<dbReference type="GO" id="GO:0016874">
    <property type="term" value="F:ligase activity"/>
    <property type="evidence" value="ECO:0007669"/>
    <property type="project" value="UniProtKB-KW"/>
</dbReference>